<dbReference type="AlphaFoldDB" id="A0A2P2NTS8"/>
<reference evidence="2" key="1">
    <citation type="submission" date="2018-02" db="EMBL/GenBank/DDBJ databases">
        <title>Rhizophora mucronata_Transcriptome.</title>
        <authorList>
            <person name="Meera S.P."/>
            <person name="Sreeshan A."/>
            <person name="Augustine A."/>
        </authorList>
    </citation>
    <scope>NUCLEOTIDE SEQUENCE</scope>
    <source>
        <tissue evidence="2">Leaf</tissue>
    </source>
</reference>
<proteinExistence type="predicted"/>
<organism evidence="2">
    <name type="scientific">Rhizophora mucronata</name>
    <name type="common">Asiatic mangrove</name>
    <dbReference type="NCBI Taxonomy" id="61149"/>
    <lineage>
        <taxon>Eukaryota</taxon>
        <taxon>Viridiplantae</taxon>
        <taxon>Streptophyta</taxon>
        <taxon>Embryophyta</taxon>
        <taxon>Tracheophyta</taxon>
        <taxon>Spermatophyta</taxon>
        <taxon>Magnoliopsida</taxon>
        <taxon>eudicotyledons</taxon>
        <taxon>Gunneridae</taxon>
        <taxon>Pentapetalae</taxon>
        <taxon>rosids</taxon>
        <taxon>fabids</taxon>
        <taxon>Malpighiales</taxon>
        <taxon>Rhizophoraceae</taxon>
        <taxon>Rhizophora</taxon>
    </lineage>
</organism>
<name>A0A2P2NTS8_RHIMU</name>
<feature type="transmembrane region" description="Helical" evidence="1">
    <location>
        <begin position="21"/>
        <end position="40"/>
    </location>
</feature>
<keyword evidence="1" id="KW-0812">Transmembrane</keyword>
<dbReference type="EMBL" id="GGEC01065428">
    <property type="protein sequence ID" value="MBX45912.1"/>
    <property type="molecule type" value="Transcribed_RNA"/>
</dbReference>
<evidence type="ECO:0000313" key="2">
    <source>
        <dbReference type="EMBL" id="MBX45912.1"/>
    </source>
</evidence>
<keyword evidence="1" id="KW-0472">Membrane</keyword>
<sequence>MFVMKLTAIQLNIVQRLMKMLLPLLVVLCAMHFIFDFYALHLTSLLDLYGDVNPMLSLYPKTQP</sequence>
<keyword evidence="1" id="KW-1133">Transmembrane helix</keyword>
<evidence type="ECO:0000256" key="1">
    <source>
        <dbReference type="SAM" id="Phobius"/>
    </source>
</evidence>
<accession>A0A2P2NTS8</accession>
<protein>
    <submittedName>
        <fullName evidence="2">Uncharacterized protein</fullName>
    </submittedName>
</protein>